<gene>
    <name evidence="1" type="ordered locus">Halhy_3632</name>
</gene>
<evidence type="ECO:0000313" key="2">
    <source>
        <dbReference type="Proteomes" id="UP000008461"/>
    </source>
</evidence>
<dbReference type="STRING" id="760192.Halhy_3632"/>
<dbReference type="AlphaFoldDB" id="F4KYU2"/>
<reference key="2">
    <citation type="submission" date="2011-04" db="EMBL/GenBank/DDBJ databases">
        <title>Complete sequence of chromosome of Haliscomenobacter hydrossis DSM 1100.</title>
        <authorList>
            <consortium name="US DOE Joint Genome Institute (JGI-PGF)"/>
            <person name="Lucas S."/>
            <person name="Han J."/>
            <person name="Lapidus A."/>
            <person name="Bruce D."/>
            <person name="Goodwin L."/>
            <person name="Pitluck S."/>
            <person name="Peters L."/>
            <person name="Kyrpides N."/>
            <person name="Mavromatis K."/>
            <person name="Ivanova N."/>
            <person name="Ovchinnikova G."/>
            <person name="Pagani I."/>
            <person name="Daligault H."/>
            <person name="Detter J.C."/>
            <person name="Han C."/>
            <person name="Land M."/>
            <person name="Hauser L."/>
            <person name="Markowitz V."/>
            <person name="Cheng J.-F."/>
            <person name="Hugenholtz P."/>
            <person name="Woyke T."/>
            <person name="Wu D."/>
            <person name="Verbarg S."/>
            <person name="Frueling A."/>
            <person name="Brambilla E."/>
            <person name="Klenk H.-P."/>
            <person name="Eisen J.A."/>
        </authorList>
    </citation>
    <scope>NUCLEOTIDE SEQUENCE</scope>
    <source>
        <strain>DSM 1100</strain>
    </source>
</reference>
<dbReference type="eggNOG" id="COG1403">
    <property type="taxonomic scope" value="Bacteria"/>
</dbReference>
<accession>F4KYU2</accession>
<dbReference type="EMBL" id="CP002691">
    <property type="protein sequence ID" value="AEE51484.1"/>
    <property type="molecule type" value="Genomic_DNA"/>
</dbReference>
<dbReference type="RefSeq" id="WP_013766023.1">
    <property type="nucleotide sequence ID" value="NC_015510.1"/>
</dbReference>
<dbReference type="HOGENOM" id="CLU_2081527_0_0_10"/>
<dbReference type="KEGG" id="hhy:Halhy_3632"/>
<dbReference type="Proteomes" id="UP000008461">
    <property type="component" value="Chromosome"/>
</dbReference>
<sequence>MYDATGTKLRKTTKVGATVQYVQDYLPNGIEYRQTGTGVKRVESVYHAEGRYYNTNVDAADAIVWRKEYSFRDYLGNTRLAFTDRNANGIVDITGTASTSDVLQENHYYAFGLAFEE</sequence>
<organism evidence="1 2">
    <name type="scientific">Haliscomenobacter hydrossis (strain ATCC 27775 / DSM 1100 / LMG 10767 / O)</name>
    <dbReference type="NCBI Taxonomy" id="760192"/>
    <lineage>
        <taxon>Bacteria</taxon>
        <taxon>Pseudomonadati</taxon>
        <taxon>Bacteroidota</taxon>
        <taxon>Saprospiria</taxon>
        <taxon>Saprospirales</taxon>
        <taxon>Haliscomenobacteraceae</taxon>
        <taxon>Haliscomenobacter</taxon>
    </lineage>
</organism>
<reference evidence="1 2" key="1">
    <citation type="journal article" date="2011" name="Stand. Genomic Sci.">
        <title>Complete genome sequence of Haliscomenobacter hydrossis type strain (O).</title>
        <authorList>
            <consortium name="US DOE Joint Genome Institute (JGI-PGF)"/>
            <person name="Daligault H."/>
            <person name="Lapidus A."/>
            <person name="Zeytun A."/>
            <person name="Nolan M."/>
            <person name="Lucas S."/>
            <person name="Del Rio T.G."/>
            <person name="Tice H."/>
            <person name="Cheng J.F."/>
            <person name="Tapia R."/>
            <person name="Han C."/>
            <person name="Goodwin L."/>
            <person name="Pitluck S."/>
            <person name="Liolios K."/>
            <person name="Pagani I."/>
            <person name="Ivanova N."/>
            <person name="Huntemann M."/>
            <person name="Mavromatis K."/>
            <person name="Mikhailova N."/>
            <person name="Pati A."/>
            <person name="Chen A."/>
            <person name="Palaniappan K."/>
            <person name="Land M."/>
            <person name="Hauser L."/>
            <person name="Brambilla E.M."/>
            <person name="Rohde M."/>
            <person name="Verbarg S."/>
            <person name="Goker M."/>
            <person name="Bristow J."/>
            <person name="Eisen J.A."/>
            <person name="Markowitz V."/>
            <person name="Hugenholtz P."/>
            <person name="Kyrpides N.C."/>
            <person name="Klenk H.P."/>
            <person name="Woyke T."/>
        </authorList>
    </citation>
    <scope>NUCLEOTIDE SEQUENCE [LARGE SCALE GENOMIC DNA]</scope>
    <source>
        <strain evidence="2">ATCC 27775 / DSM 1100 / LMG 10767 / O</strain>
    </source>
</reference>
<proteinExistence type="predicted"/>
<protein>
    <submittedName>
        <fullName evidence="1">Uncharacterized protein</fullName>
    </submittedName>
</protein>
<keyword evidence="2" id="KW-1185">Reference proteome</keyword>
<name>F4KYU2_HALH1</name>
<evidence type="ECO:0000313" key="1">
    <source>
        <dbReference type="EMBL" id="AEE51484.1"/>
    </source>
</evidence>